<dbReference type="Proteomes" id="UP000274593">
    <property type="component" value="Chromosome"/>
</dbReference>
<organism evidence="2 3">
    <name type="scientific">Tenacibaculum singaporense</name>
    <dbReference type="NCBI Taxonomy" id="2358479"/>
    <lineage>
        <taxon>Bacteria</taxon>
        <taxon>Pseudomonadati</taxon>
        <taxon>Bacteroidota</taxon>
        <taxon>Flavobacteriia</taxon>
        <taxon>Flavobacteriales</taxon>
        <taxon>Flavobacteriaceae</taxon>
        <taxon>Tenacibaculum</taxon>
    </lineage>
</organism>
<sequence length="251" mass="29307">MTRKVPYQKSYDFVNKINSTLSIILILTTTISIAILVLDKLETPHKFTHILNVVLVILSVSYFILEILQRHLFHEAEFERKNDFIDNGLKLKLSEENSSGYFNNDDLKKGVYKLGVNCFESSFFTKSITKKMLKKHLIQAGIIFLLIFTLIFTVANNLLIQILLLALPYSILNDTLKLYRLYKNTDTVFKHFTYIFNTSKKGKLDYLILNNIINYEKSLSRAAILLDNKIFKKMNNDLSIKWNELKEKHKI</sequence>
<feature type="transmembrane region" description="Helical" evidence="1">
    <location>
        <begin position="21"/>
        <end position="38"/>
    </location>
</feature>
<protein>
    <submittedName>
        <fullName evidence="2">Uncharacterized protein</fullName>
    </submittedName>
</protein>
<feature type="transmembrane region" description="Helical" evidence="1">
    <location>
        <begin position="136"/>
        <end position="152"/>
    </location>
</feature>
<dbReference type="RefSeq" id="WP_125068572.1">
    <property type="nucleotide sequence ID" value="NZ_CP032548.1"/>
</dbReference>
<name>A0A3S8RA52_9FLAO</name>
<dbReference type="AlphaFoldDB" id="A0A3S8RA52"/>
<dbReference type="EMBL" id="CP032548">
    <property type="protein sequence ID" value="AZJ36647.1"/>
    <property type="molecule type" value="Genomic_DNA"/>
</dbReference>
<keyword evidence="1" id="KW-0812">Transmembrane</keyword>
<keyword evidence="1" id="KW-1133">Transmembrane helix</keyword>
<accession>A0A3S8RA52</accession>
<dbReference type="KEGG" id="tsig:D6T69_14340"/>
<evidence type="ECO:0000256" key="1">
    <source>
        <dbReference type="SAM" id="Phobius"/>
    </source>
</evidence>
<keyword evidence="1" id="KW-0472">Membrane</keyword>
<reference evidence="2 3" key="1">
    <citation type="submission" date="2018-09" db="EMBL/GenBank/DDBJ databases">
        <title>Insights into the microbiota of Asian seabass (Lates calcarifer) with tenacibaculosis symptoms and description of sp. nov. Tenacibaculum singaporense.</title>
        <authorList>
            <person name="Miyake S."/>
            <person name="Soh M."/>
            <person name="Azman M.N."/>
            <person name="Ngoh S.Y."/>
            <person name="Orban L."/>
        </authorList>
    </citation>
    <scope>NUCLEOTIDE SEQUENCE [LARGE SCALE GENOMIC DNA]</scope>
    <source>
        <strain evidence="2 3">DSM 106434</strain>
    </source>
</reference>
<feature type="transmembrane region" description="Helical" evidence="1">
    <location>
        <begin position="50"/>
        <end position="68"/>
    </location>
</feature>
<gene>
    <name evidence="2" type="ORF">D6T69_14340</name>
</gene>
<evidence type="ECO:0000313" key="3">
    <source>
        <dbReference type="Proteomes" id="UP000274593"/>
    </source>
</evidence>
<evidence type="ECO:0000313" key="2">
    <source>
        <dbReference type="EMBL" id="AZJ36647.1"/>
    </source>
</evidence>
<keyword evidence="3" id="KW-1185">Reference proteome</keyword>
<proteinExistence type="predicted"/>